<dbReference type="AlphaFoldDB" id="A0A3P8J402"/>
<proteinExistence type="predicted"/>
<dbReference type="Proteomes" id="UP000269396">
    <property type="component" value="Unassembled WGS sequence"/>
</dbReference>
<evidence type="ECO:0000313" key="2">
    <source>
        <dbReference type="Proteomes" id="UP000269396"/>
    </source>
</evidence>
<protein>
    <submittedName>
        <fullName evidence="1">Uncharacterized protein</fullName>
    </submittedName>
</protein>
<dbReference type="EMBL" id="UZAL01034096">
    <property type="protein sequence ID" value="VDP64683.1"/>
    <property type="molecule type" value="Genomic_DNA"/>
</dbReference>
<organism evidence="1 2">
    <name type="scientific">Schistosoma mattheei</name>
    <dbReference type="NCBI Taxonomy" id="31246"/>
    <lineage>
        <taxon>Eukaryota</taxon>
        <taxon>Metazoa</taxon>
        <taxon>Spiralia</taxon>
        <taxon>Lophotrochozoa</taxon>
        <taxon>Platyhelminthes</taxon>
        <taxon>Trematoda</taxon>
        <taxon>Digenea</taxon>
        <taxon>Strigeidida</taxon>
        <taxon>Schistosomatoidea</taxon>
        <taxon>Schistosomatidae</taxon>
        <taxon>Schistosoma</taxon>
    </lineage>
</organism>
<gene>
    <name evidence="1" type="ORF">SMTD_LOCUS13957</name>
</gene>
<keyword evidence="2" id="KW-1185">Reference proteome</keyword>
<accession>A0A3P8J402</accession>
<evidence type="ECO:0000313" key="1">
    <source>
        <dbReference type="EMBL" id="VDP64683.1"/>
    </source>
</evidence>
<sequence>MHLSPIIYFTTRSSRLGFNFINSNQLLGFFIACSHISNPQRSFTCSVCICFGFTFWHSGRYNVILIISRYT</sequence>
<reference evidence="1 2" key="1">
    <citation type="submission" date="2018-11" db="EMBL/GenBank/DDBJ databases">
        <authorList>
            <consortium name="Pathogen Informatics"/>
        </authorList>
    </citation>
    <scope>NUCLEOTIDE SEQUENCE [LARGE SCALE GENOMIC DNA]</scope>
    <source>
        <strain>Denwood</strain>
        <strain evidence="2">Zambia</strain>
    </source>
</reference>
<name>A0A3P8J402_9TREM</name>